<accession>A0ABD1QST9</accession>
<protein>
    <submittedName>
        <fullName evidence="1">Uncharacterized protein</fullName>
    </submittedName>
</protein>
<sequence length="210" mass="23801">MNDSGAILCQISSFKDMLDQVNEEIEASIQITREIESEMVKCGEIECALAARESELMKVTYTLQSEITGLITVASDSRNSLKVMEDVVHCLQMKRDETFKILNNKREGFITSCLDFQKSINSRENDEVKPMLSEKEFLEHEVHILDKKNNILANSMSAFVEEIVEDIQDSISALQVEMQSGNIENEKLLKDIAELKTTLLSTISLSNDDW</sequence>
<evidence type="ECO:0000313" key="1">
    <source>
        <dbReference type="EMBL" id="KAL2478822.1"/>
    </source>
</evidence>
<gene>
    <name evidence="1" type="ORF">Fot_47836</name>
</gene>
<dbReference type="Proteomes" id="UP001604277">
    <property type="component" value="Unassembled WGS sequence"/>
</dbReference>
<dbReference type="AlphaFoldDB" id="A0ABD1QST9"/>
<keyword evidence="2" id="KW-1185">Reference proteome</keyword>
<comment type="caution">
    <text evidence="1">The sequence shown here is derived from an EMBL/GenBank/DDBJ whole genome shotgun (WGS) entry which is preliminary data.</text>
</comment>
<evidence type="ECO:0000313" key="2">
    <source>
        <dbReference type="Proteomes" id="UP001604277"/>
    </source>
</evidence>
<dbReference type="EMBL" id="JBFOLJ010000014">
    <property type="protein sequence ID" value="KAL2478822.1"/>
    <property type="molecule type" value="Genomic_DNA"/>
</dbReference>
<organism evidence="1 2">
    <name type="scientific">Forsythia ovata</name>
    <dbReference type="NCBI Taxonomy" id="205694"/>
    <lineage>
        <taxon>Eukaryota</taxon>
        <taxon>Viridiplantae</taxon>
        <taxon>Streptophyta</taxon>
        <taxon>Embryophyta</taxon>
        <taxon>Tracheophyta</taxon>
        <taxon>Spermatophyta</taxon>
        <taxon>Magnoliopsida</taxon>
        <taxon>eudicotyledons</taxon>
        <taxon>Gunneridae</taxon>
        <taxon>Pentapetalae</taxon>
        <taxon>asterids</taxon>
        <taxon>lamiids</taxon>
        <taxon>Lamiales</taxon>
        <taxon>Oleaceae</taxon>
        <taxon>Forsythieae</taxon>
        <taxon>Forsythia</taxon>
    </lineage>
</organism>
<proteinExistence type="predicted"/>
<reference evidence="2" key="1">
    <citation type="submission" date="2024-07" db="EMBL/GenBank/DDBJ databases">
        <title>Two chromosome-level genome assemblies of Korean endemic species Abeliophyllum distichum and Forsythia ovata (Oleaceae).</title>
        <authorList>
            <person name="Jang H."/>
        </authorList>
    </citation>
    <scope>NUCLEOTIDE SEQUENCE [LARGE SCALE GENOMIC DNA]</scope>
</reference>
<name>A0ABD1QST9_9LAMI</name>